<dbReference type="Proteomes" id="UP001500167">
    <property type="component" value="Unassembled WGS sequence"/>
</dbReference>
<proteinExistence type="predicted"/>
<dbReference type="Gene3D" id="2.60.40.10">
    <property type="entry name" value="Immunoglobulins"/>
    <property type="match status" value="1"/>
</dbReference>
<dbReference type="EMBL" id="BAAAZK010000002">
    <property type="protein sequence ID" value="GAA4168437.1"/>
    <property type="molecule type" value="Genomic_DNA"/>
</dbReference>
<reference evidence="2" key="1">
    <citation type="journal article" date="2019" name="Int. J. Syst. Evol. Microbiol.">
        <title>The Global Catalogue of Microorganisms (GCM) 10K type strain sequencing project: providing services to taxonomists for standard genome sequencing and annotation.</title>
        <authorList>
            <consortium name="The Broad Institute Genomics Platform"/>
            <consortium name="The Broad Institute Genome Sequencing Center for Infectious Disease"/>
            <person name="Wu L."/>
            <person name="Ma J."/>
        </authorList>
    </citation>
    <scope>NUCLEOTIDE SEQUENCE [LARGE SCALE GENOMIC DNA]</scope>
    <source>
        <strain evidence="2">JCM 16722</strain>
    </source>
</reference>
<protein>
    <recommendedName>
        <fullName evidence="3">DUF1573 domain-containing protein</fullName>
    </recommendedName>
</protein>
<sequence length="91" mass="10118">MYSFHLKNEGDSNLIIDSVSTGCNCTDLKISTKIIPPNKQAVITGILDKSGYKISDTIYTLVLIKSNTQNILDSKKVAFYFSRDSIVKVIE</sequence>
<organism evidence="1 2">
    <name type="scientific">Sphingobacterium ginsenosidimutans</name>
    <dbReference type="NCBI Taxonomy" id="687845"/>
    <lineage>
        <taxon>Bacteria</taxon>
        <taxon>Pseudomonadati</taxon>
        <taxon>Bacteroidota</taxon>
        <taxon>Sphingobacteriia</taxon>
        <taxon>Sphingobacteriales</taxon>
        <taxon>Sphingobacteriaceae</taxon>
        <taxon>Sphingobacterium</taxon>
    </lineage>
</organism>
<name>A0ABP7ZRG1_9SPHI</name>
<keyword evidence="2" id="KW-1185">Reference proteome</keyword>
<evidence type="ECO:0008006" key="3">
    <source>
        <dbReference type="Google" id="ProtNLM"/>
    </source>
</evidence>
<dbReference type="Pfam" id="PF07610">
    <property type="entry name" value="DUF1573"/>
    <property type="match status" value="1"/>
</dbReference>
<comment type="caution">
    <text evidence="1">The sequence shown here is derived from an EMBL/GenBank/DDBJ whole genome shotgun (WGS) entry which is preliminary data.</text>
</comment>
<gene>
    <name evidence="1" type="ORF">GCM10022218_03330</name>
</gene>
<accession>A0ABP7ZRG1</accession>
<dbReference type="InterPro" id="IPR013783">
    <property type="entry name" value="Ig-like_fold"/>
</dbReference>
<evidence type="ECO:0000313" key="2">
    <source>
        <dbReference type="Proteomes" id="UP001500167"/>
    </source>
</evidence>
<evidence type="ECO:0000313" key="1">
    <source>
        <dbReference type="EMBL" id="GAA4168437.1"/>
    </source>
</evidence>
<dbReference type="InterPro" id="IPR011467">
    <property type="entry name" value="DUF1573"/>
</dbReference>